<keyword evidence="13 17" id="KW-1133">Transmembrane helix</keyword>
<dbReference type="InterPro" id="IPR037219">
    <property type="entry name" value="Peptidase_M41-like"/>
</dbReference>
<dbReference type="Gene3D" id="1.20.58.760">
    <property type="entry name" value="Peptidase M41"/>
    <property type="match status" value="1"/>
</dbReference>
<keyword evidence="15 17" id="KW-0472">Membrane</keyword>
<gene>
    <name evidence="19" type="ORF">LOTGIDRAFT_133988</name>
</gene>
<keyword evidence="10" id="KW-0862">Zinc</keyword>
<dbReference type="FunFam" id="3.40.50.300:FF:000277">
    <property type="entry name" value="ATP-dependent zinc metalloprotease FtsH"/>
    <property type="match status" value="1"/>
</dbReference>
<keyword evidence="5" id="KW-0645">Protease</keyword>
<keyword evidence="9" id="KW-0378">Hydrolase</keyword>
<keyword evidence="14" id="KW-0482">Metalloprotease</keyword>
<evidence type="ECO:0000313" key="20">
    <source>
        <dbReference type="Proteomes" id="UP000030746"/>
    </source>
</evidence>
<evidence type="ECO:0000256" key="14">
    <source>
        <dbReference type="ARBA" id="ARBA00023049"/>
    </source>
</evidence>
<dbReference type="EMBL" id="KB203796">
    <property type="protein sequence ID" value="ESO83049.1"/>
    <property type="molecule type" value="Genomic_DNA"/>
</dbReference>
<evidence type="ECO:0000256" key="11">
    <source>
        <dbReference type="ARBA" id="ARBA00022840"/>
    </source>
</evidence>
<dbReference type="HOGENOM" id="CLU_000688_23_2_1"/>
<dbReference type="RefSeq" id="XP_009066231.1">
    <property type="nucleotide sequence ID" value="XM_009067983.1"/>
</dbReference>
<dbReference type="Gene3D" id="3.40.50.300">
    <property type="entry name" value="P-loop containing nucleotide triphosphate hydrolases"/>
    <property type="match status" value="1"/>
</dbReference>
<dbReference type="GO" id="GO:0005524">
    <property type="term" value="F:ATP binding"/>
    <property type="evidence" value="ECO:0007669"/>
    <property type="project" value="UniProtKB-KW"/>
</dbReference>
<dbReference type="GO" id="GO:0005745">
    <property type="term" value="C:m-AAA complex"/>
    <property type="evidence" value="ECO:0007669"/>
    <property type="project" value="TreeGrafter"/>
</dbReference>
<dbReference type="KEGG" id="lgi:LOTGIDRAFT_133988"/>
<dbReference type="GO" id="GO:0004222">
    <property type="term" value="F:metalloendopeptidase activity"/>
    <property type="evidence" value="ECO:0007669"/>
    <property type="project" value="InterPro"/>
</dbReference>
<dbReference type="GeneID" id="20233505"/>
<evidence type="ECO:0000256" key="1">
    <source>
        <dbReference type="ARBA" id="ARBA00001947"/>
    </source>
</evidence>
<dbReference type="Proteomes" id="UP000030746">
    <property type="component" value="Unassembled WGS sequence"/>
</dbReference>
<evidence type="ECO:0000256" key="15">
    <source>
        <dbReference type="ARBA" id="ARBA00023136"/>
    </source>
</evidence>
<dbReference type="AlphaFoldDB" id="V4B3T3"/>
<evidence type="ECO:0000256" key="10">
    <source>
        <dbReference type="ARBA" id="ARBA00022833"/>
    </source>
</evidence>
<dbReference type="SMART" id="SM00382">
    <property type="entry name" value="AAA"/>
    <property type="match status" value="1"/>
</dbReference>
<dbReference type="InterPro" id="IPR003959">
    <property type="entry name" value="ATPase_AAA_core"/>
</dbReference>
<evidence type="ECO:0000256" key="9">
    <source>
        <dbReference type="ARBA" id="ARBA00022801"/>
    </source>
</evidence>
<reference evidence="19 20" key="1">
    <citation type="journal article" date="2013" name="Nature">
        <title>Insights into bilaterian evolution from three spiralian genomes.</title>
        <authorList>
            <person name="Simakov O."/>
            <person name="Marletaz F."/>
            <person name="Cho S.J."/>
            <person name="Edsinger-Gonzales E."/>
            <person name="Havlak P."/>
            <person name="Hellsten U."/>
            <person name="Kuo D.H."/>
            <person name="Larsson T."/>
            <person name="Lv J."/>
            <person name="Arendt D."/>
            <person name="Savage R."/>
            <person name="Osoegawa K."/>
            <person name="de Jong P."/>
            <person name="Grimwood J."/>
            <person name="Chapman J.A."/>
            <person name="Shapiro H."/>
            <person name="Aerts A."/>
            <person name="Otillar R.P."/>
            <person name="Terry A.Y."/>
            <person name="Boore J.L."/>
            <person name="Grigoriev I.V."/>
            <person name="Lindberg D.R."/>
            <person name="Seaver E.C."/>
            <person name="Weisblat D.A."/>
            <person name="Putnam N.H."/>
            <person name="Rokhsar D.S."/>
        </authorList>
    </citation>
    <scope>NUCLEOTIDE SEQUENCE [LARGE SCALE GENOMIC DNA]</scope>
</reference>
<dbReference type="FunFam" id="1.20.58.760:FF:000003">
    <property type="entry name" value="AFG3-like AAA ATPase 2"/>
    <property type="match status" value="1"/>
</dbReference>
<evidence type="ECO:0000256" key="12">
    <source>
        <dbReference type="ARBA" id="ARBA00022946"/>
    </source>
</evidence>
<dbReference type="SUPFAM" id="SSF52540">
    <property type="entry name" value="P-loop containing nucleoside triphosphate hydrolases"/>
    <property type="match status" value="1"/>
</dbReference>
<evidence type="ECO:0000259" key="18">
    <source>
        <dbReference type="SMART" id="SM00382"/>
    </source>
</evidence>
<dbReference type="Pfam" id="PF00004">
    <property type="entry name" value="AAA"/>
    <property type="match status" value="1"/>
</dbReference>
<dbReference type="Gene3D" id="1.10.8.60">
    <property type="match status" value="1"/>
</dbReference>
<dbReference type="STRING" id="225164.V4B3T3"/>
<keyword evidence="7" id="KW-0479">Metal-binding</keyword>
<evidence type="ECO:0000256" key="3">
    <source>
        <dbReference type="ARBA" id="ARBA00004173"/>
    </source>
</evidence>
<evidence type="ECO:0000256" key="7">
    <source>
        <dbReference type="ARBA" id="ARBA00022723"/>
    </source>
</evidence>
<dbReference type="CTD" id="20233505"/>
<accession>V4B3T3</accession>
<evidence type="ECO:0000256" key="5">
    <source>
        <dbReference type="ARBA" id="ARBA00022670"/>
    </source>
</evidence>
<dbReference type="InterPro" id="IPR005936">
    <property type="entry name" value="FtsH"/>
</dbReference>
<evidence type="ECO:0000256" key="6">
    <source>
        <dbReference type="ARBA" id="ARBA00022692"/>
    </source>
</evidence>
<dbReference type="GO" id="GO:0046872">
    <property type="term" value="F:metal ion binding"/>
    <property type="evidence" value="ECO:0007669"/>
    <property type="project" value="UniProtKB-KW"/>
</dbReference>
<dbReference type="FunFam" id="1.10.8.60:FF:000019">
    <property type="entry name" value="AFG3-like AAA ATPase 2"/>
    <property type="match status" value="1"/>
</dbReference>
<name>V4B3T3_LOTGI</name>
<evidence type="ECO:0000256" key="4">
    <source>
        <dbReference type="ARBA" id="ARBA00010550"/>
    </source>
</evidence>
<evidence type="ECO:0000256" key="13">
    <source>
        <dbReference type="ARBA" id="ARBA00022989"/>
    </source>
</evidence>
<keyword evidence="11" id="KW-0067">ATP-binding</keyword>
<dbReference type="OrthoDB" id="1413014at2759"/>
<dbReference type="PANTHER" id="PTHR43655:SF8">
    <property type="entry name" value="PARAPLEGIN"/>
    <property type="match status" value="1"/>
</dbReference>
<organism evidence="19 20">
    <name type="scientific">Lottia gigantea</name>
    <name type="common">Giant owl limpet</name>
    <dbReference type="NCBI Taxonomy" id="225164"/>
    <lineage>
        <taxon>Eukaryota</taxon>
        <taxon>Metazoa</taxon>
        <taxon>Spiralia</taxon>
        <taxon>Lophotrochozoa</taxon>
        <taxon>Mollusca</taxon>
        <taxon>Gastropoda</taxon>
        <taxon>Patellogastropoda</taxon>
        <taxon>Lottioidea</taxon>
        <taxon>Lottiidae</taxon>
        <taxon>Lottia</taxon>
    </lineage>
</organism>
<dbReference type="InterPro" id="IPR000642">
    <property type="entry name" value="Peptidase_M41"/>
</dbReference>
<keyword evidence="20" id="KW-1185">Reference proteome</keyword>
<dbReference type="InterPro" id="IPR003593">
    <property type="entry name" value="AAA+_ATPase"/>
</dbReference>
<feature type="region of interest" description="Disordered" evidence="16">
    <location>
        <begin position="604"/>
        <end position="625"/>
    </location>
</feature>
<dbReference type="CDD" id="cd19501">
    <property type="entry name" value="RecA-like_FtsH"/>
    <property type="match status" value="1"/>
</dbReference>
<proteinExistence type="inferred from homology"/>
<comment type="similarity">
    <text evidence="4">In the N-terminal section; belongs to the AAA ATPase family.</text>
</comment>
<dbReference type="NCBIfam" id="TIGR01241">
    <property type="entry name" value="FtsH_fam"/>
    <property type="match status" value="1"/>
</dbReference>
<keyword evidence="12" id="KW-0809">Transit peptide</keyword>
<sequence length="625" mass="69183">MVNTQIEKTLSWNEFVSDLMLKGEVDQIHIVPGNDTVRIKLHQGAIFQGKPVLYPYMRLQVADTTRLEEKIRKIEQDIGVKVEDQVSISYWRPGATESIGAMLIVCGILAMVLMLLGRSLKKMPTDMMGGMQRAKFVRVDVQSQQNKDKAIRFKDVAGLREAKQEMLEFVDYLKTPDRYKELGAKIPRGAILLGPPGCGKTLLARAVASEAGVPFLAMAGSEFVEMIGGVGAARVRDLFKEAKKKAPCIVYLDEIDAIGRKRGGGPSSSSEEESTLNQLLVEMDGMETNKGVIMLASTNRADVLDNALLRRGRFDRHITIDLPTMIERREIFEMYTKKLKTSTSAESLSPKLAQLSPGMSADIANVCNEAAIHAARYSKTIIEPVDFQHALERIIAGAAKRSRLLSPSEKKVVAYHESGHALVGWMLKYTDALLRISIVPRTNNALGFTQFLPQDKKLYSKQELFERMCMALGGRAAEVIIFNQTTTGARDDLDRVTKLAFEQIRSYGMNENIGPIAFPAEAEGSITGGKPYSKKLAATMDEEARAMIAHAFSKTVELLEANKDKLHKLSGVLLEKEVLNYEEIKKLIGPPPFGEKNTIETIGWEGDLPSPDTIPATEPRKDAEI</sequence>
<dbReference type="GO" id="GO:0034982">
    <property type="term" value="P:mitochondrial protein processing"/>
    <property type="evidence" value="ECO:0007669"/>
    <property type="project" value="TreeGrafter"/>
</dbReference>
<comment type="subcellular location">
    <subcellularLocation>
        <location evidence="2">Membrane</location>
        <topology evidence="2">Multi-pass membrane protein</topology>
    </subcellularLocation>
    <subcellularLocation>
        <location evidence="3">Mitochondrion</location>
    </subcellularLocation>
</comment>
<dbReference type="GO" id="GO:0016887">
    <property type="term" value="F:ATP hydrolysis activity"/>
    <property type="evidence" value="ECO:0007669"/>
    <property type="project" value="InterPro"/>
</dbReference>
<evidence type="ECO:0000313" key="19">
    <source>
        <dbReference type="EMBL" id="ESO83049.1"/>
    </source>
</evidence>
<evidence type="ECO:0000256" key="16">
    <source>
        <dbReference type="SAM" id="MobiDB-lite"/>
    </source>
</evidence>
<keyword evidence="6 17" id="KW-0812">Transmembrane</keyword>
<evidence type="ECO:0000256" key="2">
    <source>
        <dbReference type="ARBA" id="ARBA00004141"/>
    </source>
</evidence>
<comment type="cofactor">
    <cofactor evidence="1">
        <name>Zn(2+)</name>
        <dbReference type="ChEBI" id="CHEBI:29105"/>
    </cofactor>
</comment>
<dbReference type="OMA" id="RMKSMKS"/>
<dbReference type="MEROPS" id="M41.006"/>
<dbReference type="GO" id="GO:0004176">
    <property type="term" value="F:ATP-dependent peptidase activity"/>
    <property type="evidence" value="ECO:0007669"/>
    <property type="project" value="InterPro"/>
</dbReference>
<evidence type="ECO:0000256" key="17">
    <source>
        <dbReference type="SAM" id="Phobius"/>
    </source>
</evidence>
<dbReference type="Gene3D" id="3.40.1690.20">
    <property type="match status" value="1"/>
</dbReference>
<dbReference type="InterPro" id="IPR050928">
    <property type="entry name" value="ATP-dep_Zn_Metalloprotease"/>
</dbReference>
<protein>
    <recommendedName>
        <fullName evidence="18">AAA+ ATPase domain-containing protein</fullName>
    </recommendedName>
</protein>
<keyword evidence="8" id="KW-0547">Nucleotide-binding</keyword>
<evidence type="ECO:0000256" key="8">
    <source>
        <dbReference type="ARBA" id="ARBA00022741"/>
    </source>
</evidence>
<dbReference type="PANTHER" id="PTHR43655">
    <property type="entry name" value="ATP-DEPENDENT PROTEASE"/>
    <property type="match status" value="1"/>
</dbReference>
<feature type="transmembrane region" description="Helical" evidence="17">
    <location>
        <begin position="99"/>
        <end position="117"/>
    </location>
</feature>
<dbReference type="Pfam" id="PF01434">
    <property type="entry name" value="Peptidase_M41"/>
    <property type="match status" value="1"/>
</dbReference>
<feature type="domain" description="AAA+ ATPase" evidence="18">
    <location>
        <begin position="186"/>
        <end position="324"/>
    </location>
</feature>
<dbReference type="InterPro" id="IPR027417">
    <property type="entry name" value="P-loop_NTPase"/>
</dbReference>
<dbReference type="SUPFAM" id="SSF140990">
    <property type="entry name" value="FtsH protease domain-like"/>
    <property type="match status" value="1"/>
</dbReference>